<evidence type="ECO:0000313" key="2">
    <source>
        <dbReference type="EMBL" id="RMZ53456.1"/>
    </source>
</evidence>
<feature type="region of interest" description="Disordered" evidence="1">
    <location>
        <begin position="1"/>
        <end position="50"/>
    </location>
</feature>
<proteinExistence type="predicted"/>
<name>A0A3M7KWF2_AUXPR</name>
<feature type="non-terminal residue" evidence="2">
    <location>
        <position position="78"/>
    </location>
</feature>
<accession>A0A3M7KWF2</accession>
<organism evidence="2 3">
    <name type="scientific">Auxenochlorella protothecoides</name>
    <name type="common">Green microalga</name>
    <name type="synonym">Chlorella protothecoides</name>
    <dbReference type="NCBI Taxonomy" id="3075"/>
    <lineage>
        <taxon>Eukaryota</taxon>
        <taxon>Viridiplantae</taxon>
        <taxon>Chlorophyta</taxon>
        <taxon>core chlorophytes</taxon>
        <taxon>Trebouxiophyceae</taxon>
        <taxon>Chlorellales</taxon>
        <taxon>Chlorellaceae</taxon>
        <taxon>Auxenochlorella</taxon>
    </lineage>
</organism>
<comment type="caution">
    <text evidence="2">The sequence shown here is derived from an EMBL/GenBank/DDBJ whole genome shotgun (WGS) entry which is preliminary data.</text>
</comment>
<reference evidence="3" key="1">
    <citation type="journal article" date="2018" name="Algal Res.">
        <title>Characterization of plant carbon substrate utilization by Auxenochlorella protothecoides.</title>
        <authorList>
            <person name="Vogler B.W."/>
            <person name="Starkenburg S.R."/>
            <person name="Sudasinghe N."/>
            <person name="Schambach J.Y."/>
            <person name="Rollin J.A."/>
            <person name="Pattathil S."/>
            <person name="Barry A.N."/>
        </authorList>
    </citation>
    <scope>NUCLEOTIDE SEQUENCE [LARGE SCALE GENOMIC DNA]</scope>
    <source>
        <strain evidence="3">UTEX 25</strain>
    </source>
</reference>
<feature type="non-terminal residue" evidence="2">
    <location>
        <position position="1"/>
    </location>
</feature>
<dbReference type="AlphaFoldDB" id="A0A3M7KWF2"/>
<evidence type="ECO:0000313" key="3">
    <source>
        <dbReference type="Proteomes" id="UP000279271"/>
    </source>
</evidence>
<protein>
    <submittedName>
        <fullName evidence="2">Uncharacterized protein</fullName>
    </submittedName>
</protein>
<evidence type="ECO:0000256" key="1">
    <source>
        <dbReference type="SAM" id="MobiDB-lite"/>
    </source>
</evidence>
<gene>
    <name evidence="2" type="ORF">APUTEX25_003278</name>
</gene>
<dbReference type="EMBL" id="QOKY01000197">
    <property type="protein sequence ID" value="RMZ53456.1"/>
    <property type="molecule type" value="Genomic_DNA"/>
</dbReference>
<dbReference type="Proteomes" id="UP000279271">
    <property type="component" value="Unassembled WGS sequence"/>
</dbReference>
<sequence length="78" mass="8885">GVQVRILQLQGGQGKARRPGDASRPLHSFQASACAGAPAQQHPRRRAWTDRRLDRRRLFQVWRPGSGRPRTHRTHTLT</sequence>